<comment type="caution">
    <text evidence="1">The sequence shown here is derived from an EMBL/GenBank/DDBJ whole genome shotgun (WGS) entry which is preliminary data.</text>
</comment>
<proteinExistence type="predicted"/>
<gene>
    <name evidence="1" type="ORF">T03_11119</name>
</gene>
<accession>A0A0V0YZW2</accession>
<organism evidence="1 2">
    <name type="scientific">Trichinella britovi</name>
    <name type="common">Parasitic roundworm</name>
    <dbReference type="NCBI Taxonomy" id="45882"/>
    <lineage>
        <taxon>Eukaryota</taxon>
        <taxon>Metazoa</taxon>
        <taxon>Ecdysozoa</taxon>
        <taxon>Nematoda</taxon>
        <taxon>Enoplea</taxon>
        <taxon>Dorylaimia</taxon>
        <taxon>Trichinellida</taxon>
        <taxon>Trichinellidae</taxon>
        <taxon>Trichinella</taxon>
    </lineage>
</organism>
<dbReference type="Proteomes" id="UP000054653">
    <property type="component" value="Unassembled WGS sequence"/>
</dbReference>
<sequence>MGACPGICREGNWKCLLRPTPDILPGNGSRRMARVNGRFFRCDWRSILATSRQRQAVSGYCCSERIVPARITSGHLLGRAKTPFS</sequence>
<protein>
    <submittedName>
        <fullName evidence="1">Uncharacterized protein</fullName>
    </submittedName>
</protein>
<dbReference type="AlphaFoldDB" id="A0A0V0YZW2"/>
<evidence type="ECO:0000313" key="1">
    <source>
        <dbReference type="EMBL" id="KRY05758.1"/>
    </source>
</evidence>
<evidence type="ECO:0000313" key="2">
    <source>
        <dbReference type="Proteomes" id="UP000054653"/>
    </source>
</evidence>
<name>A0A0V0YZW2_TRIBR</name>
<dbReference type="EMBL" id="JYDI01004817">
    <property type="protein sequence ID" value="KRY05758.1"/>
    <property type="molecule type" value="Genomic_DNA"/>
</dbReference>
<reference evidence="1 2" key="1">
    <citation type="submission" date="2015-01" db="EMBL/GenBank/DDBJ databases">
        <title>Evolution of Trichinella species and genotypes.</title>
        <authorList>
            <person name="Korhonen P.K."/>
            <person name="Edoardo P."/>
            <person name="Giuseppe L.R."/>
            <person name="Gasser R.B."/>
        </authorList>
    </citation>
    <scope>NUCLEOTIDE SEQUENCE [LARGE SCALE GENOMIC DNA]</scope>
    <source>
        <strain evidence="1">ISS120</strain>
    </source>
</reference>
<keyword evidence="2" id="KW-1185">Reference proteome</keyword>